<keyword evidence="2" id="KW-1185">Reference proteome</keyword>
<evidence type="ECO:0000313" key="2">
    <source>
        <dbReference type="Proteomes" id="UP000062260"/>
    </source>
</evidence>
<reference evidence="1 2" key="1">
    <citation type="journal article" date="2016" name="Genome Announc.">
        <title>Complete Genome Sequences of Aerococcus christensenii CCUG 28831T, Aerococcus sanguinicola CCUG 43001T, Aerococcus urinae CCUG 36881T, Aerococcus urinaeequi CCUG 28094T, Aerococcus urinaehominis CCUG 42038 BT, and Aerococcus viridans CCUG 4311T.</title>
        <authorList>
            <person name="Carkaci D."/>
            <person name="Dargis R."/>
            <person name="Nielsen X.C."/>
            <person name="Skovgaard O."/>
            <person name="Fuursted K."/>
            <person name="Christensen J.J."/>
        </authorList>
    </citation>
    <scope>NUCLEOTIDE SEQUENCE [LARGE SCALE GENOMIC DNA]</scope>
    <source>
        <strain evidence="1 2">CCUG42038B</strain>
    </source>
</reference>
<dbReference type="AlphaFoldDB" id="A0A0X8FNM0"/>
<proteinExistence type="predicted"/>
<gene>
    <name evidence="1" type="ORF">AWM75_08280</name>
</gene>
<sequence>MSKDIEDLLSEANAFFEVPSLLERALNEENTENQRELLQEVAKLDPDNLDIQTLLILMGEDYHQNYRKLAELEAKYFQSHRKQLKDGGYADIDNRPYFRLKAELIDYYFNQLMYAKAEAHAKAFLNLVPHDNLGVRYQLMALYAKTGNIKQSRTLFKKYDGFDDDRLLLPMIMAYVLNQDFDQANRLIKHLWEINPAITKFFQSTEEFNQYSVLYYANDLDTYAVNSAESLAVTFLDVMSLFTESDYLYQYIRAYLYKLDPKQITATERLFVNHAKARELENQGIFANIGARFVHPLLQNNLEALDDFAKITEKELLQIDGIGPATLKRLKENGVKFRSE</sequence>
<reference evidence="2" key="2">
    <citation type="submission" date="2016-01" db="EMBL/GenBank/DDBJ databases">
        <title>Six Aerococcus type strain genome sequencing and assembly using PacBio and Illumina Hiseq.</title>
        <authorList>
            <person name="Carkaci D."/>
            <person name="Dargis R."/>
            <person name="Nielsen X.C."/>
            <person name="Skovgaard O."/>
            <person name="Fuursted K."/>
            <person name="Christensen J.J."/>
        </authorList>
    </citation>
    <scope>NUCLEOTIDE SEQUENCE [LARGE SCALE GENOMIC DNA]</scope>
    <source>
        <strain evidence="2">CCUG42038B</strain>
    </source>
</reference>
<dbReference type="OrthoDB" id="6399948at2"/>
<name>A0A0X8FNM0_9LACT</name>
<dbReference type="Proteomes" id="UP000062260">
    <property type="component" value="Chromosome"/>
</dbReference>
<dbReference type="STRING" id="128944.AWM75_08280"/>
<dbReference type="EMBL" id="CP014163">
    <property type="protein sequence ID" value="AMB99967.1"/>
    <property type="molecule type" value="Genomic_DNA"/>
</dbReference>
<dbReference type="KEGG" id="auh:AWM75_08280"/>
<accession>A0A0X8FNM0</accession>
<protein>
    <submittedName>
        <fullName evidence="1">Uncharacterized protein</fullName>
    </submittedName>
</protein>
<organism evidence="1 2">
    <name type="scientific">Aerococcus urinaehominis</name>
    <dbReference type="NCBI Taxonomy" id="128944"/>
    <lineage>
        <taxon>Bacteria</taxon>
        <taxon>Bacillati</taxon>
        <taxon>Bacillota</taxon>
        <taxon>Bacilli</taxon>
        <taxon>Lactobacillales</taxon>
        <taxon>Aerococcaceae</taxon>
        <taxon>Aerococcus</taxon>
    </lineage>
</organism>
<evidence type="ECO:0000313" key="1">
    <source>
        <dbReference type="EMBL" id="AMB99967.1"/>
    </source>
</evidence>
<dbReference type="RefSeq" id="WP_067980724.1">
    <property type="nucleotide sequence ID" value="NZ_CP014163.1"/>
</dbReference>